<dbReference type="GO" id="GO:0005737">
    <property type="term" value="C:cytoplasm"/>
    <property type="evidence" value="ECO:0007669"/>
    <property type="project" value="TreeGrafter"/>
</dbReference>
<accession>A0A917PEH5</accession>
<reference evidence="2" key="2">
    <citation type="submission" date="2020-09" db="EMBL/GenBank/DDBJ databases">
        <authorList>
            <person name="Sun Q."/>
            <person name="Ohkuma M."/>
        </authorList>
    </citation>
    <scope>NUCLEOTIDE SEQUENCE</scope>
    <source>
        <strain evidence="2">JCM 14371</strain>
    </source>
</reference>
<comment type="caution">
    <text evidence="2">The sequence shown here is derived from an EMBL/GenBank/DDBJ whole genome shotgun (WGS) entry which is preliminary data.</text>
</comment>
<dbReference type="SUPFAM" id="SSF55729">
    <property type="entry name" value="Acyl-CoA N-acyltransferases (Nat)"/>
    <property type="match status" value="1"/>
</dbReference>
<dbReference type="RefSeq" id="WP_188962048.1">
    <property type="nucleotide sequence ID" value="NZ_BMOE01000004.1"/>
</dbReference>
<dbReference type="PROSITE" id="PS51186">
    <property type="entry name" value="GNAT"/>
    <property type="match status" value="1"/>
</dbReference>
<dbReference type="EMBL" id="BMOE01000004">
    <property type="protein sequence ID" value="GGJ72372.1"/>
    <property type="molecule type" value="Genomic_DNA"/>
</dbReference>
<dbReference type="Proteomes" id="UP000635726">
    <property type="component" value="Unassembled WGS sequence"/>
</dbReference>
<proteinExistence type="predicted"/>
<dbReference type="AlphaFoldDB" id="A0A917PEH5"/>
<dbReference type="InterPro" id="IPR016181">
    <property type="entry name" value="Acyl_CoA_acyltransferase"/>
</dbReference>
<feature type="domain" description="N-acetyltransferase" evidence="1">
    <location>
        <begin position="9"/>
        <end position="176"/>
    </location>
</feature>
<dbReference type="Pfam" id="PF13302">
    <property type="entry name" value="Acetyltransf_3"/>
    <property type="match status" value="1"/>
</dbReference>
<dbReference type="InterPro" id="IPR000182">
    <property type="entry name" value="GNAT_dom"/>
</dbReference>
<sequence>MLTFHTARLRLPELTPDLMQARLNLAPDASGFTHTLHLDGHDHLIGVPATWPGDALPLLPHLLAAGGPSGQFVLVRRQDRLAIGLMGQKGDPDGQGDLEIGYGLNPDARGEGYATEALRALLPHWHDLPGVRRVTAFTAPHNPASARVLQKAGFTHIGQADDPDGDDGPLLWWASR</sequence>
<dbReference type="InterPro" id="IPR051908">
    <property type="entry name" value="Ribosomal_N-acetyltransferase"/>
</dbReference>
<gene>
    <name evidence="2" type="ORF">GCM10008939_15950</name>
</gene>
<evidence type="ECO:0000313" key="2">
    <source>
        <dbReference type="EMBL" id="GGJ72372.1"/>
    </source>
</evidence>
<dbReference type="GO" id="GO:0008999">
    <property type="term" value="F:protein-N-terminal-alanine acetyltransferase activity"/>
    <property type="evidence" value="ECO:0007669"/>
    <property type="project" value="TreeGrafter"/>
</dbReference>
<dbReference type="PANTHER" id="PTHR43441:SF6">
    <property type="entry name" value="N-ACETYLTRANSFERASE DOMAIN-CONTAINING PROTEIN"/>
    <property type="match status" value="1"/>
</dbReference>
<name>A0A917PEH5_9DEIO</name>
<protein>
    <submittedName>
        <fullName evidence="2">N-acetyltransferase</fullName>
    </submittedName>
</protein>
<evidence type="ECO:0000313" key="3">
    <source>
        <dbReference type="Proteomes" id="UP000635726"/>
    </source>
</evidence>
<evidence type="ECO:0000259" key="1">
    <source>
        <dbReference type="PROSITE" id="PS51186"/>
    </source>
</evidence>
<dbReference type="Gene3D" id="3.40.630.30">
    <property type="match status" value="1"/>
</dbReference>
<dbReference type="GO" id="GO:1990189">
    <property type="term" value="F:protein N-terminal-serine acetyltransferase activity"/>
    <property type="evidence" value="ECO:0007669"/>
    <property type="project" value="TreeGrafter"/>
</dbReference>
<organism evidence="2 3">
    <name type="scientific">Deinococcus aquiradiocola</name>
    <dbReference type="NCBI Taxonomy" id="393059"/>
    <lineage>
        <taxon>Bacteria</taxon>
        <taxon>Thermotogati</taxon>
        <taxon>Deinococcota</taxon>
        <taxon>Deinococci</taxon>
        <taxon>Deinococcales</taxon>
        <taxon>Deinococcaceae</taxon>
        <taxon>Deinococcus</taxon>
    </lineage>
</organism>
<dbReference type="PANTHER" id="PTHR43441">
    <property type="entry name" value="RIBOSOMAL-PROTEIN-SERINE ACETYLTRANSFERASE"/>
    <property type="match status" value="1"/>
</dbReference>
<keyword evidence="3" id="KW-1185">Reference proteome</keyword>
<reference evidence="2" key="1">
    <citation type="journal article" date="2014" name="Int. J. Syst. Evol. Microbiol.">
        <title>Complete genome sequence of Corynebacterium casei LMG S-19264T (=DSM 44701T), isolated from a smear-ripened cheese.</title>
        <authorList>
            <consortium name="US DOE Joint Genome Institute (JGI-PGF)"/>
            <person name="Walter F."/>
            <person name="Albersmeier A."/>
            <person name="Kalinowski J."/>
            <person name="Ruckert C."/>
        </authorList>
    </citation>
    <scope>NUCLEOTIDE SEQUENCE</scope>
    <source>
        <strain evidence="2">JCM 14371</strain>
    </source>
</reference>